<organism evidence="5 6">
    <name type="scientific">Salinisphaera dokdonensis CL-ES53</name>
    <dbReference type="NCBI Taxonomy" id="1304272"/>
    <lineage>
        <taxon>Bacteria</taxon>
        <taxon>Pseudomonadati</taxon>
        <taxon>Pseudomonadota</taxon>
        <taxon>Gammaproteobacteria</taxon>
        <taxon>Salinisphaerales</taxon>
        <taxon>Salinisphaeraceae</taxon>
        <taxon>Salinisphaera</taxon>
    </lineage>
</organism>
<dbReference type="Pfam" id="PF08668">
    <property type="entry name" value="HDOD"/>
    <property type="match status" value="1"/>
</dbReference>
<dbReference type="InterPro" id="IPR029787">
    <property type="entry name" value="Nucleotide_cyclase"/>
</dbReference>
<dbReference type="InterPro" id="IPR013976">
    <property type="entry name" value="HDOD"/>
</dbReference>
<evidence type="ECO:0000313" key="5">
    <source>
        <dbReference type="EMBL" id="MES1929006.1"/>
    </source>
</evidence>
<sequence length="499" mass="55479">MNKTIENQLRLCPTLPTISSVALRIIEIGRDPDIDLREVAQLLSNDPALATKTLRVANSPLYMRGRQARNLHQAVTVLGLNATVSVALSFSLGTCLRDIRESGIDLDRYWRRALLSALAARLLGNAHGIFVKEELFLAGLLQDLGMLALDSAMPKEYGVLKPFVDDHESFPARERAAIDVDHCEAGEWLMKEWGLPEYLTLATRGSHDLRDVDAPEDLHTFIGCVTVSGRMAEIYLAEDQQKATADAVRAARDFLGMSPEQISDVLTQMAEELPEVESLFEMTVLSATQALGLTDQARELLATRNLQLLRSATELQERELEFKKQAHRLDHIARQDALTGIYNRRHFDESFAERFSQAVAAGHELSLAYLDLDHFKAINDQHGHPVGDEILVKVAERIQRQLRQDDLFARYGGEEFVLLLPAIGPKAAQKILDRIRDGVEKLQYPLESGAVLSVTLSAGIASYPLGPRKYETPDALMQAADDALYRAKQKGRNRVVSAA</sequence>
<feature type="domain" description="GGDEF" evidence="3">
    <location>
        <begin position="363"/>
        <end position="499"/>
    </location>
</feature>
<dbReference type="PANTHER" id="PTHR45138">
    <property type="entry name" value="REGULATORY COMPONENTS OF SENSORY TRANSDUCTION SYSTEM"/>
    <property type="match status" value="1"/>
</dbReference>
<dbReference type="PANTHER" id="PTHR45138:SF9">
    <property type="entry name" value="DIGUANYLATE CYCLASE DGCM-RELATED"/>
    <property type="match status" value="1"/>
</dbReference>
<dbReference type="CDD" id="cd01949">
    <property type="entry name" value="GGDEF"/>
    <property type="match status" value="1"/>
</dbReference>
<evidence type="ECO:0000259" key="3">
    <source>
        <dbReference type="PROSITE" id="PS50887"/>
    </source>
</evidence>
<keyword evidence="6" id="KW-1185">Reference proteome</keyword>
<dbReference type="PROSITE" id="PS50887">
    <property type="entry name" value="GGDEF"/>
    <property type="match status" value="1"/>
</dbReference>
<evidence type="ECO:0000313" key="6">
    <source>
        <dbReference type="Proteomes" id="UP001460888"/>
    </source>
</evidence>
<comment type="catalytic activity">
    <reaction evidence="2">
        <text>2 GTP = 3',3'-c-di-GMP + 2 diphosphate</text>
        <dbReference type="Rhea" id="RHEA:24898"/>
        <dbReference type="ChEBI" id="CHEBI:33019"/>
        <dbReference type="ChEBI" id="CHEBI:37565"/>
        <dbReference type="ChEBI" id="CHEBI:58805"/>
        <dbReference type="EC" id="2.7.7.65"/>
    </reaction>
</comment>
<dbReference type="Proteomes" id="UP001460888">
    <property type="component" value="Unassembled WGS sequence"/>
</dbReference>
<dbReference type="EC" id="2.7.7.65" evidence="1"/>
<comment type="caution">
    <text evidence="5">The sequence shown here is derived from an EMBL/GenBank/DDBJ whole genome shotgun (WGS) entry which is preliminary data.</text>
</comment>
<reference evidence="5 6" key="1">
    <citation type="submission" date="2013-03" db="EMBL/GenBank/DDBJ databases">
        <title>Salinisphaera dokdonensis CL-ES53 Genome Sequencing.</title>
        <authorList>
            <person name="Li C."/>
            <person name="Lai Q."/>
            <person name="Shao Z."/>
        </authorList>
    </citation>
    <scope>NUCLEOTIDE SEQUENCE [LARGE SCALE GENOMIC DNA]</scope>
    <source>
        <strain evidence="5 6">CL-ES53</strain>
    </source>
</reference>
<dbReference type="InterPro" id="IPR000160">
    <property type="entry name" value="GGDEF_dom"/>
</dbReference>
<dbReference type="Gene3D" id="1.10.3210.10">
    <property type="entry name" value="Hypothetical protein af1432"/>
    <property type="match status" value="1"/>
</dbReference>
<dbReference type="Pfam" id="PF00990">
    <property type="entry name" value="GGDEF"/>
    <property type="match status" value="1"/>
</dbReference>
<dbReference type="InterPro" id="IPR050469">
    <property type="entry name" value="Diguanylate_Cyclase"/>
</dbReference>
<protein>
    <recommendedName>
        <fullName evidence="1">diguanylate cyclase</fullName>
        <ecNumber evidence="1">2.7.7.65</ecNumber>
    </recommendedName>
</protein>
<dbReference type="SUPFAM" id="SSF109604">
    <property type="entry name" value="HD-domain/PDEase-like"/>
    <property type="match status" value="1"/>
</dbReference>
<proteinExistence type="predicted"/>
<dbReference type="SMART" id="SM00267">
    <property type="entry name" value="GGDEF"/>
    <property type="match status" value="1"/>
</dbReference>
<evidence type="ECO:0000256" key="1">
    <source>
        <dbReference type="ARBA" id="ARBA00012528"/>
    </source>
</evidence>
<dbReference type="InterPro" id="IPR043128">
    <property type="entry name" value="Rev_trsase/Diguanyl_cyclase"/>
</dbReference>
<dbReference type="NCBIfam" id="TIGR00254">
    <property type="entry name" value="GGDEF"/>
    <property type="match status" value="1"/>
</dbReference>
<dbReference type="EMBL" id="APND01000002">
    <property type="protein sequence ID" value="MES1929006.1"/>
    <property type="molecule type" value="Genomic_DNA"/>
</dbReference>
<gene>
    <name evidence="5" type="ORF">SADO_07117</name>
</gene>
<evidence type="ECO:0000256" key="2">
    <source>
        <dbReference type="ARBA" id="ARBA00034247"/>
    </source>
</evidence>
<name>A0ABV2AZD7_9GAMM</name>
<accession>A0ABV2AZD7</accession>
<dbReference type="SUPFAM" id="SSF55073">
    <property type="entry name" value="Nucleotide cyclase"/>
    <property type="match status" value="1"/>
</dbReference>
<evidence type="ECO:0000259" key="4">
    <source>
        <dbReference type="PROSITE" id="PS51833"/>
    </source>
</evidence>
<dbReference type="PROSITE" id="PS51833">
    <property type="entry name" value="HDOD"/>
    <property type="match status" value="1"/>
</dbReference>
<feature type="domain" description="HDOD" evidence="4">
    <location>
        <begin position="15"/>
        <end position="209"/>
    </location>
</feature>
<dbReference type="Gene3D" id="3.30.70.270">
    <property type="match status" value="1"/>
</dbReference>
<dbReference type="RefSeq" id="WP_353110491.1">
    <property type="nucleotide sequence ID" value="NZ_APND01000002.1"/>
</dbReference>